<evidence type="ECO:0000313" key="2">
    <source>
        <dbReference type="WBParaSite" id="HCON_00170520-00001"/>
    </source>
</evidence>
<name>A0A7I4Z477_HAECO</name>
<evidence type="ECO:0000313" key="1">
    <source>
        <dbReference type="Proteomes" id="UP000025227"/>
    </source>
</evidence>
<accession>A0A7I4Z477</accession>
<organism evidence="1 2">
    <name type="scientific">Haemonchus contortus</name>
    <name type="common">Barber pole worm</name>
    <dbReference type="NCBI Taxonomy" id="6289"/>
    <lineage>
        <taxon>Eukaryota</taxon>
        <taxon>Metazoa</taxon>
        <taxon>Ecdysozoa</taxon>
        <taxon>Nematoda</taxon>
        <taxon>Chromadorea</taxon>
        <taxon>Rhabditida</taxon>
        <taxon>Rhabditina</taxon>
        <taxon>Rhabditomorpha</taxon>
        <taxon>Strongyloidea</taxon>
        <taxon>Trichostrongylidae</taxon>
        <taxon>Haemonchus</taxon>
    </lineage>
</organism>
<keyword evidence="1" id="KW-1185">Reference proteome</keyword>
<dbReference type="AlphaFoldDB" id="A0A7I4Z477"/>
<proteinExistence type="predicted"/>
<protein>
    <submittedName>
        <fullName evidence="2">DUF772 domain-containing protein</fullName>
    </submittedName>
</protein>
<dbReference type="Proteomes" id="UP000025227">
    <property type="component" value="Unplaced"/>
</dbReference>
<sequence>MHAPVPIQLVLIYVSREHRFEGGKNTFTRTISFVMVGYSEVPAFTEQPSDFRHDFAFEVRSIIGDRLSHNSKLKDAFRDDCLRYCDRRAIRERGCDQALEKWSIIAECMFPDSET</sequence>
<reference evidence="2" key="1">
    <citation type="submission" date="2020-12" db="UniProtKB">
        <authorList>
            <consortium name="WormBaseParasite"/>
        </authorList>
    </citation>
    <scope>IDENTIFICATION</scope>
    <source>
        <strain evidence="2">MHco3</strain>
    </source>
</reference>
<dbReference type="WBParaSite" id="HCON_00170520-00001">
    <property type="protein sequence ID" value="HCON_00170520-00001"/>
    <property type="gene ID" value="HCON_00170520"/>
</dbReference>